<proteinExistence type="predicted"/>
<accession>G5A3L8</accession>
<organism evidence="2 3">
    <name type="scientific">Phytophthora sojae (strain P6497)</name>
    <name type="common">Soybean stem and root rot agent</name>
    <name type="synonym">Phytophthora megasperma f. sp. glycines</name>
    <dbReference type="NCBI Taxonomy" id="1094619"/>
    <lineage>
        <taxon>Eukaryota</taxon>
        <taxon>Sar</taxon>
        <taxon>Stramenopiles</taxon>
        <taxon>Oomycota</taxon>
        <taxon>Peronosporomycetes</taxon>
        <taxon>Peronosporales</taxon>
        <taxon>Peronosporaceae</taxon>
        <taxon>Phytophthora</taxon>
    </lineage>
</organism>
<dbReference type="KEGG" id="psoj:PHYSODRAFT_304945"/>
<dbReference type="EMBL" id="JH159159">
    <property type="protein sequence ID" value="EGZ09391.1"/>
    <property type="molecule type" value="Genomic_DNA"/>
</dbReference>
<evidence type="ECO:0000313" key="2">
    <source>
        <dbReference type="EMBL" id="EGZ09391.1"/>
    </source>
</evidence>
<sequence>MSLRGGAHTASIGLKQMHPAIRDEVQHTRTKLEEALVSLIRLEEVVRLAKSVHKSRTPLNTLAPDVQASLAAMASVGMQIGPLLDNVKAGMNASSGVEFQEMSTSRANNESVPATETNPTAEIRSTMPPPSASRHLYVTQPSRLHWDQPTTGGITLVHPH</sequence>
<dbReference type="GeneID" id="20642476"/>
<evidence type="ECO:0000313" key="3">
    <source>
        <dbReference type="Proteomes" id="UP000002640"/>
    </source>
</evidence>
<dbReference type="Proteomes" id="UP000002640">
    <property type="component" value="Unassembled WGS sequence"/>
</dbReference>
<dbReference type="RefSeq" id="XP_009534252.1">
    <property type="nucleotide sequence ID" value="XM_009535957.1"/>
</dbReference>
<keyword evidence="3" id="KW-1185">Reference proteome</keyword>
<evidence type="ECO:0000256" key="1">
    <source>
        <dbReference type="SAM" id="MobiDB-lite"/>
    </source>
</evidence>
<reference evidence="2 3" key="1">
    <citation type="journal article" date="2006" name="Science">
        <title>Phytophthora genome sequences uncover evolutionary origins and mechanisms of pathogenesis.</title>
        <authorList>
            <person name="Tyler B.M."/>
            <person name="Tripathy S."/>
            <person name="Zhang X."/>
            <person name="Dehal P."/>
            <person name="Jiang R.H."/>
            <person name="Aerts A."/>
            <person name="Arredondo F.D."/>
            <person name="Baxter L."/>
            <person name="Bensasson D."/>
            <person name="Beynon J.L."/>
            <person name="Chapman J."/>
            <person name="Damasceno C.M."/>
            <person name="Dorrance A.E."/>
            <person name="Dou D."/>
            <person name="Dickerman A.W."/>
            <person name="Dubchak I.L."/>
            <person name="Garbelotto M."/>
            <person name="Gijzen M."/>
            <person name="Gordon S.G."/>
            <person name="Govers F."/>
            <person name="Grunwald N.J."/>
            <person name="Huang W."/>
            <person name="Ivors K.L."/>
            <person name="Jones R.W."/>
            <person name="Kamoun S."/>
            <person name="Krampis K."/>
            <person name="Lamour K.H."/>
            <person name="Lee M.K."/>
            <person name="McDonald W.H."/>
            <person name="Medina M."/>
            <person name="Meijer H.J."/>
            <person name="Nordberg E.K."/>
            <person name="Maclean D.J."/>
            <person name="Ospina-Giraldo M.D."/>
            <person name="Morris P.F."/>
            <person name="Phuntumart V."/>
            <person name="Putnam N.H."/>
            <person name="Rash S."/>
            <person name="Rose J.K."/>
            <person name="Sakihama Y."/>
            <person name="Salamov A.A."/>
            <person name="Savidor A."/>
            <person name="Scheuring C.F."/>
            <person name="Smith B.M."/>
            <person name="Sobral B.W."/>
            <person name="Terry A."/>
            <person name="Torto-Alalibo T.A."/>
            <person name="Win J."/>
            <person name="Xu Z."/>
            <person name="Zhang H."/>
            <person name="Grigoriev I.V."/>
            <person name="Rokhsar D.S."/>
            <person name="Boore J.L."/>
        </authorList>
    </citation>
    <scope>NUCLEOTIDE SEQUENCE [LARGE SCALE GENOMIC DNA]</scope>
    <source>
        <strain evidence="2 3">P6497</strain>
    </source>
</reference>
<gene>
    <name evidence="2" type="ORF">PHYSODRAFT_304945</name>
</gene>
<dbReference type="SMR" id="G5A3L8"/>
<name>G5A3L8_PHYSP</name>
<feature type="compositionally biased region" description="Polar residues" evidence="1">
    <location>
        <begin position="102"/>
        <end position="120"/>
    </location>
</feature>
<dbReference type="InParanoid" id="G5A3L8"/>
<protein>
    <submittedName>
        <fullName evidence="2">Uncharacterized protein</fullName>
    </submittedName>
</protein>
<dbReference type="AlphaFoldDB" id="G5A3L8"/>
<feature type="region of interest" description="Disordered" evidence="1">
    <location>
        <begin position="102"/>
        <end position="132"/>
    </location>
</feature>